<accession>A5ZUV5</accession>
<organism evidence="1 2">
    <name type="scientific">Blautia obeum ATCC 29174</name>
    <dbReference type="NCBI Taxonomy" id="411459"/>
    <lineage>
        <taxon>Bacteria</taxon>
        <taxon>Bacillati</taxon>
        <taxon>Bacillota</taxon>
        <taxon>Clostridia</taxon>
        <taxon>Lachnospirales</taxon>
        <taxon>Lachnospiraceae</taxon>
        <taxon>Blautia</taxon>
    </lineage>
</organism>
<reference evidence="1 2" key="2">
    <citation type="submission" date="2007-04" db="EMBL/GenBank/DDBJ databases">
        <title>Draft genome sequence of Ruminococcus obeum (ATCC 29174).</title>
        <authorList>
            <person name="Sudarsanam P."/>
            <person name="Ley R."/>
            <person name="Guruge J."/>
            <person name="Turnbaugh P.J."/>
            <person name="Mahowald M."/>
            <person name="Liep D."/>
            <person name="Gordon J."/>
        </authorList>
    </citation>
    <scope>NUCLEOTIDE SEQUENCE [LARGE SCALE GENOMIC DNA]</scope>
    <source>
        <strain evidence="1 2">ATCC 29174</strain>
    </source>
</reference>
<dbReference type="EMBL" id="AAVO02000013">
    <property type="protein sequence ID" value="EDM86639.1"/>
    <property type="molecule type" value="Genomic_DNA"/>
</dbReference>
<evidence type="ECO:0000313" key="2">
    <source>
        <dbReference type="Proteomes" id="UP000006002"/>
    </source>
</evidence>
<gene>
    <name evidence="1" type="ORF">RUMOBE_02789</name>
</gene>
<evidence type="ECO:0000313" key="1">
    <source>
        <dbReference type="EMBL" id="EDM86639.1"/>
    </source>
</evidence>
<sequence length="31" mass="3761">MCEREEDFRNSISRSNLEILNVWCSITQQKM</sequence>
<comment type="caution">
    <text evidence="1">The sequence shown here is derived from an EMBL/GenBank/DDBJ whole genome shotgun (WGS) entry which is preliminary data.</text>
</comment>
<reference evidence="1 2" key="1">
    <citation type="submission" date="2007-03" db="EMBL/GenBank/DDBJ databases">
        <authorList>
            <person name="Fulton L."/>
            <person name="Clifton S."/>
            <person name="Fulton B."/>
            <person name="Xu J."/>
            <person name="Minx P."/>
            <person name="Pepin K.H."/>
            <person name="Johnson M."/>
            <person name="Thiruvilangam P."/>
            <person name="Bhonagiri V."/>
            <person name="Nash W.E."/>
            <person name="Mardis E.R."/>
            <person name="Wilson R.K."/>
        </authorList>
    </citation>
    <scope>NUCLEOTIDE SEQUENCE [LARGE SCALE GENOMIC DNA]</scope>
    <source>
        <strain evidence="1 2">ATCC 29174</strain>
    </source>
</reference>
<dbReference type="Proteomes" id="UP000006002">
    <property type="component" value="Unassembled WGS sequence"/>
</dbReference>
<dbReference type="AlphaFoldDB" id="A5ZUV5"/>
<dbReference type="HOGENOM" id="CLU_3395329_0_0_9"/>
<proteinExistence type="predicted"/>
<protein>
    <submittedName>
        <fullName evidence="1">Uncharacterized protein</fullName>
    </submittedName>
</protein>
<name>A5ZUV5_9FIRM</name>